<evidence type="ECO:0000313" key="2">
    <source>
        <dbReference type="Proteomes" id="UP000011939"/>
    </source>
</evidence>
<dbReference type="PATRIC" id="fig|1244083.3.peg.1111"/>
<proteinExistence type="predicted"/>
<accession>M5IRN6</accession>
<sequence length="52" mass="6273">MFLYLRFGLNYTANFKTTLHFLKFNKLNASKFDRILSRLNLNIFGYHFVNLP</sequence>
<dbReference type="Proteomes" id="UP000011939">
    <property type="component" value="Unassembled WGS sequence"/>
</dbReference>
<dbReference type="EMBL" id="AMZQ01000007">
    <property type="protein sequence ID" value="EKU11243.1"/>
    <property type="molecule type" value="Genomic_DNA"/>
</dbReference>
<dbReference type="AlphaFoldDB" id="M5IRN6"/>
<gene>
    <name evidence="1" type="ORF">CSUNSWCD_1869</name>
</gene>
<dbReference type="STRING" id="1244083.CSUNSWCD_1869"/>
<name>M5IRN6_9BACT</name>
<organism evidence="1 2">
    <name type="scientific">Campylobacter showae CSUNSWCD</name>
    <dbReference type="NCBI Taxonomy" id="1244083"/>
    <lineage>
        <taxon>Bacteria</taxon>
        <taxon>Pseudomonadati</taxon>
        <taxon>Campylobacterota</taxon>
        <taxon>Epsilonproteobacteria</taxon>
        <taxon>Campylobacterales</taxon>
        <taxon>Campylobacteraceae</taxon>
        <taxon>Campylobacter</taxon>
    </lineage>
</organism>
<protein>
    <submittedName>
        <fullName evidence="1">Uncharacterized protein</fullName>
    </submittedName>
</protein>
<comment type="caution">
    <text evidence="1">The sequence shown here is derived from an EMBL/GenBank/DDBJ whole genome shotgun (WGS) entry which is preliminary data.</text>
</comment>
<evidence type="ECO:0000313" key="1">
    <source>
        <dbReference type="EMBL" id="EKU11243.1"/>
    </source>
</evidence>
<reference evidence="1 2" key="1">
    <citation type="journal article" date="2013" name="Genome Announc.">
        <title>Genome Sequence of Campylobacter showae UNSWCD, Isolated from a Patient with Crohn's Disease.</title>
        <authorList>
            <person name="Tay A.P."/>
            <person name="Kaakoush N.O."/>
            <person name="Deshpande N.P."/>
            <person name="Chen Z."/>
            <person name="Mitchell H."/>
            <person name="Wilkins M.R."/>
        </authorList>
    </citation>
    <scope>NUCLEOTIDE SEQUENCE [LARGE SCALE GENOMIC DNA]</scope>
    <source>
        <strain evidence="1 2">CSUNSWCD</strain>
    </source>
</reference>